<dbReference type="EMBL" id="MU275844">
    <property type="protein sequence ID" value="KAI0052584.1"/>
    <property type="molecule type" value="Genomic_DNA"/>
</dbReference>
<gene>
    <name evidence="1" type="ORF">FA95DRAFT_1553248</name>
</gene>
<comment type="caution">
    <text evidence="1">The sequence shown here is derived from an EMBL/GenBank/DDBJ whole genome shotgun (WGS) entry which is preliminary data.</text>
</comment>
<evidence type="ECO:0000313" key="1">
    <source>
        <dbReference type="EMBL" id="KAI0052584.1"/>
    </source>
</evidence>
<reference evidence="1" key="2">
    <citation type="journal article" date="2022" name="New Phytol.">
        <title>Evolutionary transition to the ectomycorrhizal habit in the genomes of a hyperdiverse lineage of mushroom-forming fungi.</title>
        <authorList>
            <person name="Looney B."/>
            <person name="Miyauchi S."/>
            <person name="Morin E."/>
            <person name="Drula E."/>
            <person name="Courty P.E."/>
            <person name="Kohler A."/>
            <person name="Kuo A."/>
            <person name="LaButti K."/>
            <person name="Pangilinan J."/>
            <person name="Lipzen A."/>
            <person name="Riley R."/>
            <person name="Andreopoulos W."/>
            <person name="He G."/>
            <person name="Johnson J."/>
            <person name="Nolan M."/>
            <person name="Tritt A."/>
            <person name="Barry K.W."/>
            <person name="Grigoriev I.V."/>
            <person name="Nagy L.G."/>
            <person name="Hibbett D."/>
            <person name="Henrissat B."/>
            <person name="Matheny P.B."/>
            <person name="Labbe J."/>
            <person name="Martin F.M."/>
        </authorList>
    </citation>
    <scope>NUCLEOTIDE SEQUENCE</scope>
    <source>
        <strain evidence="1">FP105234-sp</strain>
    </source>
</reference>
<evidence type="ECO:0000313" key="2">
    <source>
        <dbReference type="Proteomes" id="UP000814033"/>
    </source>
</evidence>
<name>A0ACB8S7J5_9AGAM</name>
<organism evidence="1 2">
    <name type="scientific">Auriscalpium vulgare</name>
    <dbReference type="NCBI Taxonomy" id="40419"/>
    <lineage>
        <taxon>Eukaryota</taxon>
        <taxon>Fungi</taxon>
        <taxon>Dikarya</taxon>
        <taxon>Basidiomycota</taxon>
        <taxon>Agaricomycotina</taxon>
        <taxon>Agaricomycetes</taxon>
        <taxon>Russulales</taxon>
        <taxon>Auriscalpiaceae</taxon>
        <taxon>Auriscalpium</taxon>
    </lineage>
</organism>
<reference evidence="1" key="1">
    <citation type="submission" date="2021-02" db="EMBL/GenBank/DDBJ databases">
        <authorList>
            <consortium name="DOE Joint Genome Institute"/>
            <person name="Ahrendt S."/>
            <person name="Looney B.P."/>
            <person name="Miyauchi S."/>
            <person name="Morin E."/>
            <person name="Drula E."/>
            <person name="Courty P.E."/>
            <person name="Chicoki N."/>
            <person name="Fauchery L."/>
            <person name="Kohler A."/>
            <person name="Kuo A."/>
            <person name="Labutti K."/>
            <person name="Pangilinan J."/>
            <person name="Lipzen A."/>
            <person name="Riley R."/>
            <person name="Andreopoulos W."/>
            <person name="He G."/>
            <person name="Johnson J."/>
            <person name="Barry K.W."/>
            <person name="Grigoriev I.V."/>
            <person name="Nagy L."/>
            <person name="Hibbett D."/>
            <person name="Henrissat B."/>
            <person name="Matheny P.B."/>
            <person name="Labbe J."/>
            <person name="Martin F."/>
        </authorList>
    </citation>
    <scope>NUCLEOTIDE SEQUENCE</scope>
    <source>
        <strain evidence="1">FP105234-sp</strain>
    </source>
</reference>
<sequence length="167" mass="18942">MSIHAYLSPSNTRPVPDLAAIRSTRLREMGFDQRLVRTPLRMLQRVRLHLRPASKEDSKANESRNNAKGYTVCSQLSSVSFAIFGQSCAAVPIRYTQQHFDLAVREIEMCACCFNMRYGSKVTFQRHGSDRLRSTRNRRPSDTTHAESEKELSEDTIGGRTSSLCTQ</sequence>
<keyword evidence="2" id="KW-1185">Reference proteome</keyword>
<proteinExistence type="predicted"/>
<protein>
    <submittedName>
        <fullName evidence="1">Uncharacterized protein</fullName>
    </submittedName>
</protein>
<accession>A0ACB8S7J5</accession>
<dbReference type="Proteomes" id="UP000814033">
    <property type="component" value="Unassembled WGS sequence"/>
</dbReference>